<keyword evidence="4" id="KW-0479">Metal-binding</keyword>
<dbReference type="AlphaFoldDB" id="A0A227KJ55"/>
<feature type="domain" description="MoaB/Mog" evidence="5">
    <location>
        <begin position="167"/>
        <end position="306"/>
    </location>
</feature>
<dbReference type="Proteomes" id="UP000214610">
    <property type="component" value="Unassembled WGS sequence"/>
</dbReference>
<comment type="catalytic activity">
    <reaction evidence="3">
        <text>adenylyl-molybdopterin + molybdate = Mo-molybdopterin + AMP + H(+)</text>
        <dbReference type="Rhea" id="RHEA:35047"/>
        <dbReference type="ChEBI" id="CHEBI:15378"/>
        <dbReference type="ChEBI" id="CHEBI:36264"/>
        <dbReference type="ChEBI" id="CHEBI:62727"/>
        <dbReference type="ChEBI" id="CHEBI:71302"/>
        <dbReference type="ChEBI" id="CHEBI:456215"/>
        <dbReference type="EC" id="2.10.1.1"/>
    </reaction>
</comment>
<dbReference type="PANTHER" id="PTHR10192:SF5">
    <property type="entry name" value="GEPHYRIN"/>
    <property type="match status" value="1"/>
</dbReference>
<dbReference type="SUPFAM" id="SSF63867">
    <property type="entry name" value="MoeA C-terminal domain-like"/>
    <property type="match status" value="1"/>
</dbReference>
<dbReference type="InterPro" id="IPR036688">
    <property type="entry name" value="MoeA_C_domain_IV_sf"/>
</dbReference>
<gene>
    <name evidence="6" type="ORF">ADH67_08620</name>
</gene>
<evidence type="ECO:0000259" key="5">
    <source>
        <dbReference type="SMART" id="SM00852"/>
    </source>
</evidence>
<name>A0A227KJ55_9BURK</name>
<dbReference type="EMBL" id="NHMP01000005">
    <property type="protein sequence ID" value="OXE47216.1"/>
    <property type="molecule type" value="Genomic_DNA"/>
</dbReference>
<dbReference type="UniPathway" id="UPA00344"/>
<evidence type="ECO:0000256" key="2">
    <source>
        <dbReference type="ARBA" id="ARBA00010763"/>
    </source>
</evidence>
<dbReference type="Pfam" id="PF03453">
    <property type="entry name" value="MoeA_N"/>
    <property type="match status" value="1"/>
</dbReference>
<dbReference type="InterPro" id="IPR036425">
    <property type="entry name" value="MoaB/Mog-like_dom_sf"/>
</dbReference>
<sequence>MNGNFVLYPFSRPPLPFEKVKITSPLANSFGLELAEDVISQENIPPYDVATRDGWAIATEDKHYPLKSPAIVNGEGPKYLEVDSYCWINTGGYLPERADAVVSNKEPSDPEFGLDTYPLENVLPKGSEWQRGELILKAGTVLAAAQQALLFEAGIQEVTVYKRPSVAILATGHEIVEAGSESIVKRGRHSSNATYLSNLLNGLGLTDTAVFFAKDSAVELTSRLISLGQYFDFIITVGGTGQGKSDLLRKAIKMSGGSLIKDGTRLSSSLPFVYGKMNKSILIGLPGNPLGFICLAQRFVLPQIWSSFMTTPFPVKKVEAIMGFNFQGKAGDICVQLAPLGDHLIALPLQKGSGRSASFRDAQAIIKNPKGHHLEANQQVEAELFFNGLHF</sequence>
<dbReference type="GO" id="GO:0046872">
    <property type="term" value="F:metal ion binding"/>
    <property type="evidence" value="ECO:0007669"/>
    <property type="project" value="UniProtKB-UniRule"/>
</dbReference>
<reference evidence="7" key="1">
    <citation type="submission" date="2017-05" db="EMBL/GenBank/DDBJ databases">
        <title>Improved OligoMM genomes.</title>
        <authorList>
            <person name="Garzetti D."/>
        </authorList>
    </citation>
    <scope>NUCLEOTIDE SEQUENCE [LARGE SCALE GENOMIC DNA]</scope>
    <source>
        <strain evidence="7">YL45</strain>
    </source>
</reference>
<dbReference type="InterPro" id="IPR036135">
    <property type="entry name" value="MoeA_linker/N_sf"/>
</dbReference>
<dbReference type="InterPro" id="IPR038987">
    <property type="entry name" value="MoeA-like"/>
</dbReference>
<dbReference type="Gene3D" id="2.40.340.10">
    <property type="entry name" value="MoeA, C-terminal, domain IV"/>
    <property type="match status" value="1"/>
</dbReference>
<keyword evidence="7" id="KW-1185">Reference proteome</keyword>
<dbReference type="GeneID" id="78362170"/>
<comment type="function">
    <text evidence="1 4">Catalyzes the insertion of molybdate into adenylated molybdopterin with the concomitant release of AMP.</text>
</comment>
<accession>A0A227KJ55</accession>
<evidence type="ECO:0000313" key="7">
    <source>
        <dbReference type="Proteomes" id="UP000214610"/>
    </source>
</evidence>
<comment type="similarity">
    <text evidence="2 4">Belongs to the MoeA family.</text>
</comment>
<keyword evidence="4" id="KW-0808">Transferase</keyword>
<dbReference type="PANTHER" id="PTHR10192">
    <property type="entry name" value="MOLYBDOPTERIN BIOSYNTHESIS PROTEIN"/>
    <property type="match status" value="1"/>
</dbReference>
<dbReference type="SUPFAM" id="SSF53218">
    <property type="entry name" value="Molybdenum cofactor biosynthesis proteins"/>
    <property type="match status" value="1"/>
</dbReference>
<dbReference type="SMART" id="SM00852">
    <property type="entry name" value="MoCF_biosynth"/>
    <property type="match status" value="1"/>
</dbReference>
<dbReference type="GO" id="GO:0061599">
    <property type="term" value="F:molybdopterin molybdotransferase activity"/>
    <property type="evidence" value="ECO:0007669"/>
    <property type="project" value="UniProtKB-UniRule"/>
</dbReference>
<dbReference type="EC" id="2.10.1.1" evidence="4"/>
<dbReference type="GO" id="GO:0006777">
    <property type="term" value="P:Mo-molybdopterin cofactor biosynthetic process"/>
    <property type="evidence" value="ECO:0007669"/>
    <property type="project" value="UniProtKB-UniRule"/>
</dbReference>
<dbReference type="Gene3D" id="3.40.980.10">
    <property type="entry name" value="MoaB/Mog-like domain"/>
    <property type="match status" value="1"/>
</dbReference>
<evidence type="ECO:0000256" key="1">
    <source>
        <dbReference type="ARBA" id="ARBA00002901"/>
    </source>
</evidence>
<evidence type="ECO:0000313" key="6">
    <source>
        <dbReference type="EMBL" id="OXE47216.1"/>
    </source>
</evidence>
<keyword evidence="4" id="KW-0500">Molybdenum</keyword>
<dbReference type="GO" id="GO:0005829">
    <property type="term" value="C:cytosol"/>
    <property type="evidence" value="ECO:0007669"/>
    <property type="project" value="TreeGrafter"/>
</dbReference>
<evidence type="ECO:0000256" key="3">
    <source>
        <dbReference type="ARBA" id="ARBA00047317"/>
    </source>
</evidence>
<dbReference type="Gene3D" id="2.170.190.11">
    <property type="entry name" value="Molybdopterin biosynthesis moea protein, domain 3"/>
    <property type="match status" value="1"/>
</dbReference>
<dbReference type="Pfam" id="PF00994">
    <property type="entry name" value="MoCF_biosynth"/>
    <property type="match status" value="1"/>
</dbReference>
<comment type="cofactor">
    <cofactor evidence="4">
        <name>Mg(2+)</name>
        <dbReference type="ChEBI" id="CHEBI:18420"/>
    </cofactor>
</comment>
<comment type="pathway">
    <text evidence="4">Cofactor biosynthesis; molybdopterin biosynthesis.</text>
</comment>
<keyword evidence="4" id="KW-0501">Molybdenum cofactor biosynthesis</keyword>
<dbReference type="InterPro" id="IPR005110">
    <property type="entry name" value="MoeA_linker/N"/>
</dbReference>
<evidence type="ECO:0000256" key="4">
    <source>
        <dbReference type="RuleBase" id="RU365090"/>
    </source>
</evidence>
<protein>
    <recommendedName>
        <fullName evidence="4">Molybdopterin molybdenumtransferase</fullName>
        <ecNumber evidence="4">2.10.1.1</ecNumber>
    </recommendedName>
</protein>
<dbReference type="RefSeq" id="WP_066594249.1">
    <property type="nucleotide sequence ID" value="NZ_CAJTBZ010000008.1"/>
</dbReference>
<keyword evidence="4" id="KW-0460">Magnesium</keyword>
<comment type="caution">
    <text evidence="6">The sequence shown here is derived from an EMBL/GenBank/DDBJ whole genome shotgun (WGS) entry which is preliminary data.</text>
</comment>
<proteinExistence type="inferred from homology"/>
<dbReference type="InterPro" id="IPR001453">
    <property type="entry name" value="MoaB/Mog_dom"/>
</dbReference>
<organism evidence="6 7">
    <name type="scientific">Turicimonas muris</name>
    <dbReference type="NCBI Taxonomy" id="1796652"/>
    <lineage>
        <taxon>Bacteria</taxon>
        <taxon>Pseudomonadati</taxon>
        <taxon>Pseudomonadota</taxon>
        <taxon>Betaproteobacteria</taxon>
        <taxon>Burkholderiales</taxon>
        <taxon>Sutterellaceae</taxon>
        <taxon>Turicimonas</taxon>
    </lineage>
</organism>
<dbReference type="Gene3D" id="3.90.105.10">
    <property type="entry name" value="Molybdopterin biosynthesis moea protein, domain 2"/>
    <property type="match status" value="1"/>
</dbReference>
<dbReference type="SUPFAM" id="SSF63882">
    <property type="entry name" value="MoeA N-terminal region -like"/>
    <property type="match status" value="1"/>
</dbReference>